<gene>
    <name evidence="3" type="ORF">BFC17_15590</name>
</gene>
<accession>A0A1E8FGA8</accession>
<evidence type="ECO:0000313" key="3">
    <source>
        <dbReference type="EMBL" id="OFI34982.1"/>
    </source>
</evidence>
<dbReference type="Gene3D" id="3.10.450.50">
    <property type="match status" value="1"/>
</dbReference>
<comment type="caution">
    <text evidence="3">The sequence shown here is derived from an EMBL/GenBank/DDBJ whole genome shotgun (WGS) entry which is preliminary data.</text>
</comment>
<dbReference type="EMBL" id="MJIC01000010">
    <property type="protein sequence ID" value="OFI34982.1"/>
    <property type="molecule type" value="Genomic_DNA"/>
</dbReference>
<protein>
    <recommendedName>
        <fullName evidence="2">DUF4440 domain-containing protein</fullName>
    </recommendedName>
</protein>
<organism evidence="3 4">
    <name type="scientific">Alteromonas lipolytica</name>
    <dbReference type="NCBI Taxonomy" id="1856405"/>
    <lineage>
        <taxon>Bacteria</taxon>
        <taxon>Pseudomonadati</taxon>
        <taxon>Pseudomonadota</taxon>
        <taxon>Gammaproteobacteria</taxon>
        <taxon>Alteromonadales</taxon>
        <taxon>Alteromonadaceae</taxon>
        <taxon>Alteromonas/Salinimonas group</taxon>
        <taxon>Alteromonas</taxon>
    </lineage>
</organism>
<dbReference type="InterPro" id="IPR032710">
    <property type="entry name" value="NTF2-like_dom_sf"/>
</dbReference>
<dbReference type="InterPro" id="IPR027843">
    <property type="entry name" value="DUF4440"/>
</dbReference>
<keyword evidence="4" id="KW-1185">Reference proteome</keyword>
<dbReference type="RefSeq" id="WP_070175900.1">
    <property type="nucleotide sequence ID" value="NZ_BMJR01000001.1"/>
</dbReference>
<feature type="signal peptide" evidence="1">
    <location>
        <begin position="1"/>
        <end position="23"/>
    </location>
</feature>
<evidence type="ECO:0000256" key="1">
    <source>
        <dbReference type="SAM" id="SignalP"/>
    </source>
</evidence>
<evidence type="ECO:0000259" key="2">
    <source>
        <dbReference type="Pfam" id="PF14534"/>
    </source>
</evidence>
<dbReference type="AlphaFoldDB" id="A0A1E8FGA8"/>
<evidence type="ECO:0000313" key="4">
    <source>
        <dbReference type="Proteomes" id="UP000176037"/>
    </source>
</evidence>
<feature type="domain" description="DUF4440" evidence="2">
    <location>
        <begin position="37"/>
        <end position="143"/>
    </location>
</feature>
<sequence length="161" mass="18368">MGCIYKTLFLLSFTLGIVPLVTAETEPQTVKQITLMQTAHAFFEAFDNRDLETLETLVTPSMMIVHHNGVMTDVPTMLSIIKNTKNWAPRTRTLSESTIKTLGQDYTVMTFKNTITVYPQMPNTSTYAYTESWILKLEADAWLVDYVHYSMITATEHTEDD</sequence>
<feature type="chain" id="PRO_5009214386" description="DUF4440 domain-containing protein" evidence="1">
    <location>
        <begin position="24"/>
        <end position="161"/>
    </location>
</feature>
<dbReference type="Pfam" id="PF14534">
    <property type="entry name" value="DUF4440"/>
    <property type="match status" value="1"/>
</dbReference>
<reference evidence="3 4" key="1">
    <citation type="submission" date="2016-09" db="EMBL/GenBank/DDBJ databases">
        <title>Alteromonas lipolytica, a new species isolated from sea water.</title>
        <authorList>
            <person name="Wu Y.-H."/>
            <person name="Cheng H."/>
            <person name="Xu X.-W."/>
        </authorList>
    </citation>
    <scope>NUCLEOTIDE SEQUENCE [LARGE SCALE GENOMIC DNA]</scope>
    <source>
        <strain evidence="3 4">JW12</strain>
    </source>
</reference>
<dbReference type="Proteomes" id="UP000176037">
    <property type="component" value="Unassembled WGS sequence"/>
</dbReference>
<keyword evidence="1" id="KW-0732">Signal</keyword>
<name>A0A1E8FGA8_9ALTE</name>
<proteinExistence type="predicted"/>
<dbReference type="SUPFAM" id="SSF54427">
    <property type="entry name" value="NTF2-like"/>
    <property type="match status" value="1"/>
</dbReference>